<keyword evidence="6" id="KW-1185">Reference proteome</keyword>
<evidence type="ECO:0000256" key="2">
    <source>
        <dbReference type="ARBA" id="ARBA00022898"/>
    </source>
</evidence>
<dbReference type="Gene3D" id="3.40.640.10">
    <property type="entry name" value="Type I PLP-dependent aspartate aminotransferase-like (Major domain)"/>
    <property type="match status" value="1"/>
</dbReference>
<dbReference type="InterPro" id="IPR015424">
    <property type="entry name" value="PyrdxlP-dep_Trfase"/>
</dbReference>
<dbReference type="RefSeq" id="WP_306051121.1">
    <property type="nucleotide sequence ID" value="NZ_CP120997.1"/>
</dbReference>
<dbReference type="InterPro" id="IPR004839">
    <property type="entry name" value="Aminotransferase_I/II_large"/>
</dbReference>
<keyword evidence="2 3" id="KW-0663">Pyridoxal phosphate</keyword>
<dbReference type="CDD" id="cd00609">
    <property type="entry name" value="AAT_like"/>
    <property type="match status" value="1"/>
</dbReference>
<dbReference type="Gene3D" id="3.90.1150.10">
    <property type="entry name" value="Aspartate Aminotransferase, domain 1"/>
    <property type="match status" value="1"/>
</dbReference>
<evidence type="ECO:0000313" key="6">
    <source>
        <dbReference type="Proteomes" id="UP001239522"/>
    </source>
</evidence>
<dbReference type="EMBL" id="CP120997">
    <property type="protein sequence ID" value="WLQ32265.1"/>
    <property type="molecule type" value="Genomic_DNA"/>
</dbReference>
<comment type="similarity">
    <text evidence="3">Belongs to the class-II pyridoxal-phosphate-dependent aminotransferase family.</text>
</comment>
<dbReference type="PANTHER" id="PTHR43510">
    <property type="entry name" value="AMINOTRANSFERASE FUNCTION, HYPOTHETICAL (EUROFUNG)"/>
    <property type="match status" value="1"/>
</dbReference>
<evidence type="ECO:0000313" key="5">
    <source>
        <dbReference type="EMBL" id="WLQ32265.1"/>
    </source>
</evidence>
<dbReference type="InterPro" id="IPR015422">
    <property type="entry name" value="PyrdxlP-dep_Trfase_small"/>
</dbReference>
<dbReference type="PROSITE" id="PS00599">
    <property type="entry name" value="AA_TRANSFER_CLASS_2"/>
    <property type="match status" value="1"/>
</dbReference>
<keyword evidence="5" id="KW-0456">Lyase</keyword>
<reference evidence="5 6" key="1">
    <citation type="submission" date="2023-03" db="EMBL/GenBank/DDBJ databases">
        <title>Isolation and description of six Streptomyces strains from soil environments, able to metabolize different microbial glucans.</title>
        <authorList>
            <person name="Widen T."/>
            <person name="Larsbrink J."/>
        </authorList>
    </citation>
    <scope>NUCLEOTIDE SEQUENCE [LARGE SCALE GENOMIC DNA]</scope>
    <source>
        <strain evidence="5 6">Mut1</strain>
    </source>
</reference>
<dbReference type="InterPro" id="IPR023965">
    <property type="entry name" value="Capreomycidine_synthase"/>
</dbReference>
<evidence type="ECO:0000256" key="1">
    <source>
        <dbReference type="ARBA" id="ARBA00001933"/>
    </source>
</evidence>
<protein>
    <submittedName>
        <fullName evidence="5">Capreomycidine synthase</fullName>
        <ecNumber evidence="5">4.2.1.145</ecNumber>
    </submittedName>
</protein>
<name>A0ABY9HCP0_9ACTN</name>
<sequence>MSLGEIAAAPLEDWLRERYFAASVDISSSGVLNYTLGELRALLGVDVAELDDVIFRDSPSTGCEPLREAVAARFAPGRADRTMVTHGSTEGIFLALAALLRPGDEVVVLDPVYHALSAVARACGARLRVWELRAEDDFRPDLDLLERQLSPRTRAVVVNFPHNPTGACLDAAGRRRLAGLLARYDCHLFWDAAFGELVYDDGPPVAAPGEADGLPTDRVVSTGTLSKAYGLPGIRVGWCVAEPRLLAEMVRIRDYTTISTSPLNELLALRVLRDADRVLLPRLELARRNRTTLLEWAARHPGLVGCPPPVGGVSAFPRFPSVPDVTEACESLLREHGVLVVPGRCFGRPDRMRIGFGGDAGELTEGLDRVARVLGDASLTVPSRGGRSR</sequence>
<gene>
    <name evidence="5" type="primary">vioD</name>
    <name evidence="5" type="ORF">P8A18_01850</name>
</gene>
<dbReference type="Proteomes" id="UP001239522">
    <property type="component" value="Chromosome"/>
</dbReference>
<dbReference type="NCBIfam" id="TIGR03947">
    <property type="entry name" value="viomycin_VioD"/>
    <property type="match status" value="1"/>
</dbReference>
<dbReference type="SUPFAM" id="SSF53383">
    <property type="entry name" value="PLP-dependent transferases"/>
    <property type="match status" value="1"/>
</dbReference>
<dbReference type="Pfam" id="PF00155">
    <property type="entry name" value="Aminotran_1_2"/>
    <property type="match status" value="1"/>
</dbReference>
<dbReference type="InterPro" id="IPR001917">
    <property type="entry name" value="Aminotrans_II_pyridoxalP_BS"/>
</dbReference>
<dbReference type="InterPro" id="IPR015421">
    <property type="entry name" value="PyrdxlP-dep_Trfase_major"/>
</dbReference>
<dbReference type="EC" id="4.2.1.145" evidence="5"/>
<dbReference type="PANTHER" id="PTHR43510:SF1">
    <property type="entry name" value="AMINOTRANSFERASE FUNCTION, HYPOTHETICAL (EUROFUNG)"/>
    <property type="match status" value="1"/>
</dbReference>
<evidence type="ECO:0000259" key="4">
    <source>
        <dbReference type="Pfam" id="PF00155"/>
    </source>
</evidence>
<accession>A0ABY9HCP0</accession>
<dbReference type="GO" id="GO:0016829">
    <property type="term" value="F:lyase activity"/>
    <property type="evidence" value="ECO:0007669"/>
    <property type="project" value="UniProtKB-KW"/>
</dbReference>
<comment type="cofactor">
    <cofactor evidence="1 3">
        <name>pyridoxal 5'-phosphate</name>
        <dbReference type="ChEBI" id="CHEBI:597326"/>
    </cofactor>
</comment>
<feature type="domain" description="Aminotransferase class I/classII large" evidence="4">
    <location>
        <begin position="59"/>
        <end position="370"/>
    </location>
</feature>
<proteinExistence type="inferred from homology"/>
<organism evidence="5 6">
    <name type="scientific">Streptomyces castrisilvae</name>
    <dbReference type="NCBI Taxonomy" id="3033811"/>
    <lineage>
        <taxon>Bacteria</taxon>
        <taxon>Bacillati</taxon>
        <taxon>Actinomycetota</taxon>
        <taxon>Actinomycetes</taxon>
        <taxon>Kitasatosporales</taxon>
        <taxon>Streptomycetaceae</taxon>
        <taxon>Streptomyces</taxon>
    </lineage>
</organism>
<evidence type="ECO:0000256" key="3">
    <source>
        <dbReference type="RuleBase" id="RU003693"/>
    </source>
</evidence>